<dbReference type="OrthoDB" id="6927140at2759"/>
<sequence length="423" mass="47737">MSHNIHNMLHISDDVENIGVLDMFSAFPFENKLQQLKKLVRKGDNPLAQIVKRIYEINKSEGENSMKIAQLVNKNTRIFTNIDTDVEEDISITKKTTSFSSSISEGFIDSSVQVNKAGICKCCPNHRYELSTTGLIKQMLRKLSMLEIAVNDIKSRVEMIDEQPGIIEPGVDNIWEDFNLPLIETEKLSEFEDFLKSEENMKKSAEMSQDGDNLENFDLDVQSPATSCSISVSGTETSVTTAFTSGMKRCKKRQGDSYDQILKKVSVQLDKPENSQDEFSIMGTNISDNLRKLPAETVIVVDKLITDILFEAQLGNIHRYTNMNLTDSRTANSQLHLMQPSSRVAESTLVNPIYDQSFIILLTSGQLDDSSVDNLSMESEKNSPSNNQSTPSFQSPFMKKWQRQDRSIKDTDTKKIEERALSE</sequence>
<dbReference type="Proteomes" id="UP001153737">
    <property type="component" value="Chromosome 9"/>
</dbReference>
<feature type="compositionally biased region" description="Basic and acidic residues" evidence="1">
    <location>
        <begin position="402"/>
        <end position="423"/>
    </location>
</feature>
<evidence type="ECO:0000256" key="1">
    <source>
        <dbReference type="SAM" id="MobiDB-lite"/>
    </source>
</evidence>
<proteinExistence type="predicted"/>
<reference evidence="2" key="1">
    <citation type="submission" date="2022-01" db="EMBL/GenBank/DDBJ databases">
        <authorList>
            <person name="King R."/>
        </authorList>
    </citation>
    <scope>NUCLEOTIDE SEQUENCE</scope>
</reference>
<keyword evidence="3" id="KW-1185">Reference proteome</keyword>
<evidence type="ECO:0000313" key="3">
    <source>
        <dbReference type="Proteomes" id="UP001153737"/>
    </source>
</evidence>
<dbReference type="EMBL" id="OU896715">
    <property type="protein sequence ID" value="CAG9825741.1"/>
    <property type="molecule type" value="Genomic_DNA"/>
</dbReference>
<feature type="region of interest" description="Disordered" evidence="1">
    <location>
        <begin position="372"/>
        <end position="423"/>
    </location>
</feature>
<reference evidence="2" key="2">
    <citation type="submission" date="2022-10" db="EMBL/GenBank/DDBJ databases">
        <authorList>
            <consortium name="ENA_rothamsted_submissions"/>
            <consortium name="culmorum"/>
            <person name="King R."/>
        </authorList>
    </citation>
    <scope>NUCLEOTIDE SEQUENCE</scope>
</reference>
<name>A0A9N9X3J8_PHACE</name>
<evidence type="ECO:0000313" key="2">
    <source>
        <dbReference type="EMBL" id="CAG9825741.1"/>
    </source>
</evidence>
<gene>
    <name evidence="2" type="ORF">PHAECO_LOCUS12336</name>
</gene>
<dbReference type="AlphaFoldDB" id="A0A9N9X3J8"/>
<feature type="compositionally biased region" description="Polar residues" evidence="1">
    <location>
        <begin position="372"/>
        <end position="395"/>
    </location>
</feature>
<accession>A0A9N9X3J8</accession>
<protein>
    <submittedName>
        <fullName evidence="2">Uncharacterized protein</fullName>
    </submittedName>
</protein>
<organism evidence="2 3">
    <name type="scientific">Phaedon cochleariae</name>
    <name type="common">Mustard beetle</name>
    <dbReference type="NCBI Taxonomy" id="80249"/>
    <lineage>
        <taxon>Eukaryota</taxon>
        <taxon>Metazoa</taxon>
        <taxon>Ecdysozoa</taxon>
        <taxon>Arthropoda</taxon>
        <taxon>Hexapoda</taxon>
        <taxon>Insecta</taxon>
        <taxon>Pterygota</taxon>
        <taxon>Neoptera</taxon>
        <taxon>Endopterygota</taxon>
        <taxon>Coleoptera</taxon>
        <taxon>Polyphaga</taxon>
        <taxon>Cucujiformia</taxon>
        <taxon>Chrysomeloidea</taxon>
        <taxon>Chrysomelidae</taxon>
        <taxon>Chrysomelinae</taxon>
        <taxon>Chrysomelini</taxon>
        <taxon>Phaedon</taxon>
    </lineage>
</organism>